<name>A0AA41QE25_9MICO</name>
<dbReference type="PANTHER" id="PTHR43591">
    <property type="entry name" value="METHYLTRANSFERASE"/>
    <property type="match status" value="1"/>
</dbReference>
<dbReference type="PANTHER" id="PTHR43591:SF24">
    <property type="entry name" value="2-METHOXY-6-POLYPRENYL-1,4-BENZOQUINOL METHYLASE, MITOCHONDRIAL"/>
    <property type="match status" value="1"/>
</dbReference>
<dbReference type="EMBL" id="JAKGSG010000029">
    <property type="protein sequence ID" value="MCF4121436.1"/>
    <property type="molecule type" value="Genomic_DNA"/>
</dbReference>
<gene>
    <name evidence="2" type="ORF">L1785_10630</name>
</gene>
<dbReference type="InterPro" id="IPR041698">
    <property type="entry name" value="Methyltransf_25"/>
</dbReference>
<evidence type="ECO:0000313" key="2">
    <source>
        <dbReference type="EMBL" id="MCF4121436.1"/>
    </source>
</evidence>
<dbReference type="GO" id="GO:0008168">
    <property type="term" value="F:methyltransferase activity"/>
    <property type="evidence" value="ECO:0007669"/>
    <property type="project" value="UniProtKB-KW"/>
</dbReference>
<dbReference type="AlphaFoldDB" id="A0AA41QE25"/>
<dbReference type="Pfam" id="PF13649">
    <property type="entry name" value="Methyltransf_25"/>
    <property type="match status" value="1"/>
</dbReference>
<accession>A0AA41QE25</accession>
<protein>
    <submittedName>
        <fullName evidence="2">Methyltransferase domain-containing protein</fullName>
    </submittedName>
</protein>
<keyword evidence="3" id="KW-1185">Reference proteome</keyword>
<dbReference type="SUPFAM" id="SSF53335">
    <property type="entry name" value="S-adenosyl-L-methionine-dependent methyltransferases"/>
    <property type="match status" value="1"/>
</dbReference>
<evidence type="ECO:0000313" key="3">
    <source>
        <dbReference type="Proteomes" id="UP001165405"/>
    </source>
</evidence>
<evidence type="ECO:0000259" key="1">
    <source>
        <dbReference type="Pfam" id="PF13649"/>
    </source>
</evidence>
<keyword evidence="2" id="KW-0808">Transferase</keyword>
<comment type="caution">
    <text evidence="2">The sequence shown here is derived from an EMBL/GenBank/DDBJ whole genome shotgun (WGS) entry which is preliminary data.</text>
</comment>
<dbReference type="GO" id="GO:0032259">
    <property type="term" value="P:methylation"/>
    <property type="evidence" value="ECO:0007669"/>
    <property type="project" value="UniProtKB-KW"/>
</dbReference>
<keyword evidence="2" id="KW-0489">Methyltransferase</keyword>
<proteinExistence type="predicted"/>
<dbReference type="InterPro" id="IPR029063">
    <property type="entry name" value="SAM-dependent_MTases_sf"/>
</dbReference>
<sequence length="285" mass="30239">MGKDAESTPGATDPAVWNELWPALWRRHGDRLEAMDGPPGAAMLRAAVLRTGERVLDVGCGAGSSTVDAARQVGPAGEVVGVDVSAPMIELTRARARAASLDNVSLVVADAQTHDFGQGAFGVVISRFGTMFFDDPVAGFANLRRSLCPGGRLSMVVTREPRDDPWLRTVLAAVEPHVGADDIGEVESYGSYSLGEAARLDRILSEAGFRDIERRAVTLPIRIGSDVDDVVTYLLDEPEIEAVLARTTGAERSDALAALRAALVPHAGPAGVVMETSDWLVTARR</sequence>
<dbReference type="RefSeq" id="WP_236089231.1">
    <property type="nucleotide sequence ID" value="NZ_JAKGSG010000029.1"/>
</dbReference>
<feature type="domain" description="Methyltransferase" evidence="1">
    <location>
        <begin position="55"/>
        <end position="151"/>
    </location>
</feature>
<organism evidence="2 3">
    <name type="scientific">Antribacter soli</name>
    <dbReference type="NCBI Taxonomy" id="2910976"/>
    <lineage>
        <taxon>Bacteria</taxon>
        <taxon>Bacillati</taxon>
        <taxon>Actinomycetota</taxon>
        <taxon>Actinomycetes</taxon>
        <taxon>Micrococcales</taxon>
        <taxon>Promicromonosporaceae</taxon>
        <taxon>Antribacter</taxon>
    </lineage>
</organism>
<dbReference type="Gene3D" id="3.40.50.150">
    <property type="entry name" value="Vaccinia Virus protein VP39"/>
    <property type="match status" value="1"/>
</dbReference>
<dbReference type="Proteomes" id="UP001165405">
    <property type="component" value="Unassembled WGS sequence"/>
</dbReference>
<dbReference type="CDD" id="cd02440">
    <property type="entry name" value="AdoMet_MTases"/>
    <property type="match status" value="1"/>
</dbReference>
<reference evidence="2" key="1">
    <citation type="submission" date="2022-01" db="EMBL/GenBank/DDBJ databases">
        <title>Antribacter sp. nov., isolated from Guizhou of China.</title>
        <authorList>
            <person name="Chengliang C."/>
            <person name="Ya Z."/>
        </authorList>
    </citation>
    <scope>NUCLEOTIDE SEQUENCE</scope>
    <source>
        <strain evidence="2">KLBMP 9083</strain>
    </source>
</reference>